<evidence type="ECO:0000256" key="2">
    <source>
        <dbReference type="ARBA" id="ARBA00023015"/>
    </source>
</evidence>
<dbReference type="InterPro" id="IPR005119">
    <property type="entry name" value="LysR_subst-bd"/>
</dbReference>
<dbReference type="EMBL" id="CACVAT010000552">
    <property type="protein sequence ID" value="CAA6829864.1"/>
    <property type="molecule type" value="Genomic_DNA"/>
</dbReference>
<reference evidence="6" key="1">
    <citation type="submission" date="2020-01" db="EMBL/GenBank/DDBJ databases">
        <authorList>
            <person name="Meier V. D."/>
            <person name="Meier V D."/>
        </authorList>
    </citation>
    <scope>NUCLEOTIDE SEQUENCE</scope>
    <source>
        <strain evidence="6">HLG_WM_MAG_09</strain>
    </source>
</reference>
<dbReference type="InterPro" id="IPR000847">
    <property type="entry name" value="LysR_HTH_N"/>
</dbReference>
<feature type="domain" description="HTH lysR-type" evidence="5">
    <location>
        <begin position="1"/>
        <end position="58"/>
    </location>
</feature>
<evidence type="ECO:0000256" key="1">
    <source>
        <dbReference type="ARBA" id="ARBA00009437"/>
    </source>
</evidence>
<evidence type="ECO:0000256" key="4">
    <source>
        <dbReference type="ARBA" id="ARBA00023163"/>
    </source>
</evidence>
<dbReference type="InterPro" id="IPR036390">
    <property type="entry name" value="WH_DNA-bd_sf"/>
</dbReference>
<keyword evidence="3 6" id="KW-0238">DNA-binding</keyword>
<dbReference type="PANTHER" id="PTHR30126">
    <property type="entry name" value="HTH-TYPE TRANSCRIPTIONAL REGULATOR"/>
    <property type="match status" value="1"/>
</dbReference>
<comment type="similarity">
    <text evidence="1">Belongs to the LysR transcriptional regulatory family.</text>
</comment>
<dbReference type="Pfam" id="PF00126">
    <property type="entry name" value="HTH_1"/>
    <property type="match status" value="1"/>
</dbReference>
<dbReference type="CDD" id="cd05466">
    <property type="entry name" value="PBP2_LTTR_substrate"/>
    <property type="match status" value="1"/>
</dbReference>
<accession>A0A6S6UIB7</accession>
<evidence type="ECO:0000313" key="6">
    <source>
        <dbReference type="EMBL" id="CAA6829864.1"/>
    </source>
</evidence>
<dbReference type="Pfam" id="PF03466">
    <property type="entry name" value="LysR_substrate"/>
    <property type="match status" value="1"/>
</dbReference>
<dbReference type="PROSITE" id="PS50931">
    <property type="entry name" value="HTH_LYSR"/>
    <property type="match status" value="1"/>
</dbReference>
<keyword evidence="2" id="KW-0805">Transcription regulation</keyword>
<organism evidence="6">
    <name type="scientific">uncultured Thiotrichaceae bacterium</name>
    <dbReference type="NCBI Taxonomy" id="298394"/>
    <lineage>
        <taxon>Bacteria</taxon>
        <taxon>Pseudomonadati</taxon>
        <taxon>Pseudomonadota</taxon>
        <taxon>Gammaproteobacteria</taxon>
        <taxon>Thiotrichales</taxon>
        <taxon>Thiotrichaceae</taxon>
        <taxon>environmental samples</taxon>
    </lineage>
</organism>
<dbReference type="AlphaFoldDB" id="A0A6S6UIB7"/>
<dbReference type="SUPFAM" id="SSF46785">
    <property type="entry name" value="Winged helix' DNA-binding domain"/>
    <property type="match status" value="1"/>
</dbReference>
<evidence type="ECO:0000256" key="3">
    <source>
        <dbReference type="ARBA" id="ARBA00023125"/>
    </source>
</evidence>
<dbReference type="Gene3D" id="1.10.10.10">
    <property type="entry name" value="Winged helix-like DNA-binding domain superfamily/Winged helix DNA-binding domain"/>
    <property type="match status" value="1"/>
</dbReference>
<dbReference type="SUPFAM" id="SSF53850">
    <property type="entry name" value="Periplasmic binding protein-like II"/>
    <property type="match status" value="1"/>
</dbReference>
<dbReference type="Gene3D" id="3.40.190.10">
    <property type="entry name" value="Periplasmic binding protein-like II"/>
    <property type="match status" value="2"/>
</dbReference>
<sequence>MTPKQIRSVLKVVEVGSVNRAAEVLHLAPSSISAQIRELSQELGVALFDQVGRRIVLSRAGQGLLPDFKRFHALTQDIEQQARSVSHEAVGELKLFAPSSMCIYRLPPLIEALQKTAPQLEVTLTHEPFDYQAALHNREIDAAILVSQYEDEQWENHPLMDESVIYVCHPDRHQNKKLSLEELQREPLITTEPGCSYRVVAEGHFKTQGLTLKPRQSFSNVEVIRRCLLANMGVALLPRCVVAEDLQRGDLVGQAVEGAPYGFRSMLVYPKGMKVLPKLGALIECIYGDNKNIL</sequence>
<gene>
    <name evidence="6" type="ORF">HELGO_WM23544</name>
</gene>
<dbReference type="GO" id="GO:0003700">
    <property type="term" value="F:DNA-binding transcription factor activity"/>
    <property type="evidence" value="ECO:0007669"/>
    <property type="project" value="InterPro"/>
</dbReference>
<dbReference type="PANTHER" id="PTHR30126:SF40">
    <property type="entry name" value="HTH-TYPE TRANSCRIPTIONAL REGULATOR GLTR"/>
    <property type="match status" value="1"/>
</dbReference>
<keyword evidence="4" id="KW-0804">Transcription</keyword>
<protein>
    <submittedName>
        <fullName evidence="6">DNA-binding transcriptional regulator, LysR family</fullName>
    </submittedName>
</protein>
<name>A0A6S6UIB7_9GAMM</name>
<proteinExistence type="inferred from homology"/>
<dbReference type="InterPro" id="IPR036388">
    <property type="entry name" value="WH-like_DNA-bd_sf"/>
</dbReference>
<dbReference type="GO" id="GO:0000976">
    <property type="term" value="F:transcription cis-regulatory region binding"/>
    <property type="evidence" value="ECO:0007669"/>
    <property type="project" value="TreeGrafter"/>
</dbReference>
<evidence type="ECO:0000259" key="5">
    <source>
        <dbReference type="PROSITE" id="PS50931"/>
    </source>
</evidence>